<evidence type="ECO:0000256" key="1">
    <source>
        <dbReference type="ARBA" id="ARBA00022441"/>
    </source>
</evidence>
<organism evidence="2 3">
    <name type="scientific">Gorilla gorilla gorilla</name>
    <name type="common">Western lowland gorilla</name>
    <dbReference type="NCBI Taxonomy" id="9595"/>
    <lineage>
        <taxon>Eukaryota</taxon>
        <taxon>Metazoa</taxon>
        <taxon>Chordata</taxon>
        <taxon>Craniata</taxon>
        <taxon>Vertebrata</taxon>
        <taxon>Euteleostomi</taxon>
        <taxon>Mammalia</taxon>
        <taxon>Eutheria</taxon>
        <taxon>Euarchontoglires</taxon>
        <taxon>Primates</taxon>
        <taxon>Haplorrhini</taxon>
        <taxon>Catarrhini</taxon>
        <taxon>Hominidae</taxon>
        <taxon>Gorilla</taxon>
    </lineage>
</organism>
<sequence length="159" mass="18827">MAASAGEFFLFYEPQKDYWGFLTPMTVPRIQGLAAVYKDSIYYIAGTCGNHQRMFTVEAYDIELNKWTRKKDFPCDQSINPYLKLVLFQNKLHLFVRATQVTVEEHVFRTSRKNSLYQYDDIADQWMKVYETPDRLWDLGRHFECAVAKLYPQCLQKVL</sequence>
<dbReference type="Ensembl" id="ENSGGOT00000066115.1">
    <property type="protein sequence ID" value="ENSGGOP00000051595.1"/>
    <property type="gene ID" value="ENSGGOG00000023751.2"/>
</dbReference>
<name>A0A2I2ZWT9_GORGO</name>
<protein>
    <submittedName>
        <fullName evidence="2">Kelch repeat and BTB domain containing 8</fullName>
    </submittedName>
</protein>
<keyword evidence="3" id="KW-1185">Reference proteome</keyword>
<dbReference type="SMR" id="A0A2I2ZWT9"/>
<accession>A0A2I2ZWT9</accession>
<dbReference type="InterPro" id="IPR052392">
    <property type="entry name" value="Kelch-BTB_domain-containing"/>
</dbReference>
<dbReference type="Gene3D" id="2.120.10.80">
    <property type="entry name" value="Kelch-type beta propeller"/>
    <property type="match status" value="1"/>
</dbReference>
<reference evidence="2" key="3">
    <citation type="submission" date="2025-08" db="UniProtKB">
        <authorList>
            <consortium name="Ensembl"/>
        </authorList>
    </citation>
    <scope>IDENTIFICATION</scope>
</reference>
<dbReference type="Pfam" id="PF01344">
    <property type="entry name" value="Kelch_1"/>
    <property type="match status" value="1"/>
</dbReference>
<dbReference type="PANTHER" id="PTHR46375">
    <property type="entry name" value="KELCH REPEAT AND BTB DOMAIN-CONTAINING PROTEIN 13-RELATED"/>
    <property type="match status" value="1"/>
</dbReference>
<dbReference type="InterPro" id="IPR006652">
    <property type="entry name" value="Kelch_1"/>
</dbReference>
<dbReference type="SUPFAM" id="SSF117281">
    <property type="entry name" value="Kelch motif"/>
    <property type="match status" value="1"/>
</dbReference>
<reference evidence="3" key="1">
    <citation type="submission" date="2011-05" db="EMBL/GenBank/DDBJ databases">
        <title>Insights into the evolution of the great apes provided by the gorilla genome.</title>
        <authorList>
            <person name="Scally A."/>
        </authorList>
    </citation>
    <scope>NUCLEOTIDE SEQUENCE [LARGE SCALE GENOMIC DNA]</scope>
</reference>
<evidence type="ECO:0000313" key="2">
    <source>
        <dbReference type="Ensembl" id="ENSGGOP00000051595.1"/>
    </source>
</evidence>
<reference evidence="2" key="4">
    <citation type="submission" date="2025-09" db="UniProtKB">
        <authorList>
            <consortium name="Ensembl"/>
        </authorList>
    </citation>
    <scope>IDENTIFICATION</scope>
</reference>
<keyword evidence="1" id="KW-0880">Kelch repeat</keyword>
<gene>
    <name evidence="2" type="primary">KBTBD8</name>
</gene>
<dbReference type="GeneTree" id="ENSGT00940000158653"/>
<dbReference type="Bgee" id="ENSGGOG00000023751">
    <property type="expression patterns" value="Expressed in testis and 5 other cell types or tissues"/>
</dbReference>
<reference evidence="2 3" key="2">
    <citation type="journal article" date="2012" name="Nature">
        <title>Insights into hominid evolution from the gorilla genome sequence.</title>
        <authorList>
            <person name="Scally A."/>
            <person name="Dutheil J.Y."/>
            <person name="Hillier L.W."/>
            <person name="Jordan G.E."/>
            <person name="Goodhead I."/>
            <person name="Herrero J."/>
            <person name="Hobolth A."/>
            <person name="Lappalainen T."/>
            <person name="Mailund T."/>
            <person name="Marques-Bonet T."/>
            <person name="McCarthy S."/>
            <person name="Montgomery S.H."/>
            <person name="Schwalie P.C."/>
            <person name="Tang Y.A."/>
            <person name="Ward M.C."/>
            <person name="Xue Y."/>
            <person name="Yngvadottir B."/>
            <person name="Alkan C."/>
            <person name="Andersen L.N."/>
            <person name="Ayub Q."/>
            <person name="Ball E.V."/>
            <person name="Beal K."/>
            <person name="Bradley B.J."/>
            <person name="Chen Y."/>
            <person name="Clee C.M."/>
            <person name="Fitzgerald S."/>
            <person name="Graves T.A."/>
            <person name="Gu Y."/>
            <person name="Heath P."/>
            <person name="Heger A."/>
            <person name="Karakoc E."/>
            <person name="Kolb-Kokocinski A."/>
            <person name="Laird G.K."/>
            <person name="Lunter G."/>
            <person name="Meader S."/>
            <person name="Mort M."/>
            <person name="Mullikin J.C."/>
            <person name="Munch K."/>
            <person name="O'Connor T.D."/>
            <person name="Phillips A.D."/>
            <person name="Prado-Martinez J."/>
            <person name="Rogers A.S."/>
            <person name="Sajjadian S."/>
            <person name="Schmidt D."/>
            <person name="Shaw K."/>
            <person name="Simpson J.T."/>
            <person name="Stenson P.D."/>
            <person name="Turner D.J."/>
            <person name="Vigilant L."/>
            <person name="Vilella A.J."/>
            <person name="Whitener W."/>
            <person name="Zhu B."/>
            <person name="Cooper D.N."/>
            <person name="de Jong P."/>
            <person name="Dermitzakis E.T."/>
            <person name="Eichler E.E."/>
            <person name="Flicek P."/>
            <person name="Goldman N."/>
            <person name="Mundy N.I."/>
            <person name="Ning Z."/>
            <person name="Odom D.T."/>
            <person name="Ponting C.P."/>
            <person name="Quail M.A."/>
            <person name="Ryder O.A."/>
            <person name="Searle S.M."/>
            <person name="Warren W.C."/>
            <person name="Wilson R.K."/>
            <person name="Schierup M.H."/>
            <person name="Rogers J."/>
            <person name="Tyler-Smith C."/>
            <person name="Durbin R."/>
        </authorList>
    </citation>
    <scope>NUCLEOTIDE SEQUENCE [LARGE SCALE GENOMIC DNA]</scope>
</reference>
<dbReference type="EMBL" id="CABD030021924">
    <property type="status" value="NOT_ANNOTATED_CDS"/>
    <property type="molecule type" value="Genomic_DNA"/>
</dbReference>
<dbReference type="Proteomes" id="UP000001519">
    <property type="component" value="Chromosome 3"/>
</dbReference>
<dbReference type="AlphaFoldDB" id="A0A2I2ZWT9"/>
<dbReference type="InterPro" id="IPR015915">
    <property type="entry name" value="Kelch-typ_b-propeller"/>
</dbReference>
<proteinExistence type="predicted"/>
<evidence type="ECO:0000313" key="3">
    <source>
        <dbReference type="Proteomes" id="UP000001519"/>
    </source>
</evidence>
<dbReference type="PANTHER" id="PTHR46375:SF3">
    <property type="entry name" value="KELCH REPEAT AND BTB DOMAIN-CONTAINING PROTEIN 13"/>
    <property type="match status" value="1"/>
</dbReference>